<feature type="binding site" evidence="14">
    <location>
        <position position="143"/>
    </location>
    <ligand>
        <name>FAD</name>
        <dbReference type="ChEBI" id="CHEBI:57692"/>
    </ligand>
</feature>
<dbReference type="Gene3D" id="3.40.50.80">
    <property type="entry name" value="Nucleotide-binding domain of ferredoxin-NADP reductase (FNR) module"/>
    <property type="match status" value="1"/>
</dbReference>
<comment type="domain">
    <text evidence="13">The C-terminal domain binds 2 Fe-S clusters but is otherwise mostly in an intrinsically disordered conformation.</text>
</comment>
<comment type="caution">
    <text evidence="17">The sequence shown here is derived from an EMBL/GenBank/DDBJ whole genome shotgun (WGS) entry which is preliminary data.</text>
</comment>
<feature type="binding site" evidence="13">
    <location>
        <position position="761"/>
    </location>
    <ligand>
        <name>[4Fe-4S] cluster</name>
        <dbReference type="ChEBI" id="CHEBI:49883"/>
    </ligand>
</feature>
<keyword evidence="6 14" id="KW-0285">Flavoprotein</keyword>
<dbReference type="CDD" id="cd06183">
    <property type="entry name" value="cyt_b5_reduct_like"/>
    <property type="match status" value="1"/>
</dbReference>
<comment type="domain">
    <text evidence="13">The twin Cx2C motifs are involved in the recognition by the mitochondrial MIA40-ERV1 disulfide relay system. The formation of 2 disulfide bonds in the Cx2C motifs through dithiol/disulfide exchange reactions effectively traps the protein in the mitochondrial intermembrane space.</text>
</comment>
<dbReference type="PRINTS" id="PR00406">
    <property type="entry name" value="CYTB5RDTASE"/>
</dbReference>
<evidence type="ECO:0000256" key="15">
    <source>
        <dbReference type="SAM" id="MobiDB-lite"/>
    </source>
</evidence>
<dbReference type="InterPro" id="IPR017938">
    <property type="entry name" value="Riboflavin_synthase-like_b-brl"/>
</dbReference>
<dbReference type="EMBL" id="JANAWD010000770">
    <property type="protein sequence ID" value="KAJ3475978.1"/>
    <property type="molecule type" value="Genomic_DNA"/>
</dbReference>
<protein>
    <recommendedName>
        <fullName evidence="16">FAD-binding FR-type domain-containing protein</fullName>
    </recommendedName>
</protein>
<feature type="binding site" evidence="14">
    <location>
        <position position="167"/>
    </location>
    <ligand>
        <name>FAD</name>
        <dbReference type="ChEBI" id="CHEBI:57692"/>
    </ligand>
</feature>
<dbReference type="HAMAP" id="MF_03115">
    <property type="entry name" value="Anamorsin"/>
    <property type="match status" value="1"/>
</dbReference>
<dbReference type="SUPFAM" id="SSF63380">
    <property type="entry name" value="Riboflavin synthase domain-like"/>
    <property type="match status" value="1"/>
</dbReference>
<keyword evidence="12 13" id="KW-0496">Mitochondrion</keyword>
<dbReference type="Proteomes" id="UP001212997">
    <property type="component" value="Unassembled WGS sequence"/>
</dbReference>
<keyword evidence="7 13" id="KW-0479">Metal-binding</keyword>
<feature type="compositionally biased region" description="Polar residues" evidence="15">
    <location>
        <begin position="608"/>
        <end position="627"/>
    </location>
</feature>
<comment type="cofactor">
    <cofactor evidence="1 13">
        <name>[4Fe-4S] cluster</name>
        <dbReference type="ChEBI" id="CHEBI:49883"/>
    </cofactor>
</comment>
<proteinExistence type="inferred from homology"/>
<organism evidence="17 18">
    <name type="scientific">Meripilus lineatus</name>
    <dbReference type="NCBI Taxonomy" id="2056292"/>
    <lineage>
        <taxon>Eukaryota</taxon>
        <taxon>Fungi</taxon>
        <taxon>Dikarya</taxon>
        <taxon>Basidiomycota</taxon>
        <taxon>Agaricomycotina</taxon>
        <taxon>Agaricomycetes</taxon>
        <taxon>Polyporales</taxon>
        <taxon>Meripilaceae</taxon>
        <taxon>Meripilus</taxon>
    </lineage>
</organism>
<evidence type="ECO:0000256" key="6">
    <source>
        <dbReference type="ARBA" id="ARBA00022630"/>
    </source>
</evidence>
<dbReference type="SUPFAM" id="SSF52343">
    <property type="entry name" value="Ferredoxin reductase-like, C-terminal NADP-linked domain"/>
    <property type="match status" value="1"/>
</dbReference>
<evidence type="ECO:0000313" key="17">
    <source>
        <dbReference type="EMBL" id="KAJ3475978.1"/>
    </source>
</evidence>
<dbReference type="InterPro" id="IPR008333">
    <property type="entry name" value="Cbr1-like_FAD-bd_dom"/>
</dbReference>
<evidence type="ECO:0000256" key="12">
    <source>
        <dbReference type="ARBA" id="ARBA00023128"/>
    </source>
</evidence>
<dbReference type="InterPro" id="IPR007785">
    <property type="entry name" value="Anamorsin"/>
</dbReference>
<feature type="binding site" evidence="13">
    <location>
        <position position="747"/>
    </location>
    <ligand>
        <name>[4Fe-4S] cluster</name>
        <dbReference type="ChEBI" id="CHEBI:49883"/>
    </ligand>
</feature>
<keyword evidence="13" id="KW-0001">2Fe-2S</keyword>
<feature type="binding site" evidence="13">
    <location>
        <position position="691"/>
    </location>
    <ligand>
        <name>[2Fe-2S] cluster</name>
        <dbReference type="ChEBI" id="CHEBI:190135"/>
    </ligand>
</feature>
<evidence type="ECO:0000256" key="11">
    <source>
        <dbReference type="ARBA" id="ARBA00023014"/>
    </source>
</evidence>
<comment type="similarity">
    <text evidence="3">Belongs to the flavoprotein pyridine nucleotide cytochrome reductase family.</text>
</comment>
<dbReference type="PANTHER" id="PTHR19370">
    <property type="entry name" value="NADH-CYTOCHROME B5 REDUCTASE"/>
    <property type="match status" value="1"/>
</dbReference>
<dbReference type="GO" id="GO:0016226">
    <property type="term" value="P:iron-sulfur cluster assembly"/>
    <property type="evidence" value="ECO:0007669"/>
    <property type="project" value="UniProtKB-UniRule"/>
</dbReference>
<dbReference type="InterPro" id="IPR017927">
    <property type="entry name" value="FAD-bd_FR_type"/>
</dbReference>
<dbReference type="Gene3D" id="2.40.30.10">
    <property type="entry name" value="Translation factors"/>
    <property type="match status" value="1"/>
</dbReference>
<dbReference type="Pfam" id="PF05093">
    <property type="entry name" value="CIAPIN1"/>
    <property type="match status" value="1"/>
</dbReference>
<feature type="binding site" evidence="14">
    <location>
        <position position="209"/>
    </location>
    <ligand>
        <name>FAD</name>
        <dbReference type="ChEBI" id="CHEBI:57692"/>
    </ligand>
</feature>
<keyword evidence="5 13" id="KW-0963">Cytoplasm</keyword>
<keyword evidence="11 13" id="KW-0411">Iron-sulfur</keyword>
<dbReference type="GO" id="GO:0016491">
    <property type="term" value="F:oxidoreductase activity"/>
    <property type="evidence" value="ECO:0007669"/>
    <property type="project" value="UniProtKB-KW"/>
</dbReference>
<evidence type="ECO:0000313" key="18">
    <source>
        <dbReference type="Proteomes" id="UP001212997"/>
    </source>
</evidence>
<dbReference type="GO" id="GO:0051537">
    <property type="term" value="F:2 iron, 2 sulfur cluster binding"/>
    <property type="evidence" value="ECO:0007669"/>
    <property type="project" value="UniProtKB-UniRule"/>
</dbReference>
<dbReference type="InterPro" id="IPR001433">
    <property type="entry name" value="OxRdtase_FAD/NAD-bd"/>
</dbReference>
<evidence type="ECO:0000256" key="14">
    <source>
        <dbReference type="PIRSR" id="PIRSR601834-1"/>
    </source>
</evidence>
<keyword evidence="4 13" id="KW-0004">4Fe-4S</keyword>
<feature type="short sequence motif" description="Cx2C motif 1" evidence="13">
    <location>
        <begin position="747"/>
        <end position="750"/>
    </location>
</feature>
<comment type="similarity">
    <text evidence="13">Belongs to the anamorsin family.</text>
</comment>
<evidence type="ECO:0000256" key="13">
    <source>
        <dbReference type="HAMAP-Rule" id="MF_03115"/>
    </source>
</evidence>
<feature type="domain" description="FAD-binding FR-type" evidence="16">
    <location>
        <begin position="86"/>
        <end position="192"/>
    </location>
</feature>
<gene>
    <name evidence="17" type="ORF">NLI96_g11473</name>
</gene>
<dbReference type="InterPro" id="IPR039261">
    <property type="entry name" value="FNR_nucleotide-bd"/>
</dbReference>
<dbReference type="InterPro" id="IPR001834">
    <property type="entry name" value="CBR-like"/>
</dbReference>
<feature type="binding site" evidence="14">
    <location>
        <position position="160"/>
    </location>
    <ligand>
        <name>FAD</name>
        <dbReference type="ChEBI" id="CHEBI:57692"/>
    </ligand>
</feature>
<feature type="region of interest" description="Disordered" evidence="15">
    <location>
        <begin position="607"/>
        <end position="631"/>
    </location>
</feature>
<comment type="caution">
    <text evidence="13">Lacks conserved residue(s) required for the propagation of feature annotation.</text>
</comment>
<evidence type="ECO:0000256" key="2">
    <source>
        <dbReference type="ARBA" id="ARBA00001974"/>
    </source>
</evidence>
<sequence>MSLPLARVLSPSLQGLHKISCSRRVIPFSETLRHASTQASSPSRPKRRPLVAVGLLTGTALVGAYFLWPDSSRAAPTYTNQKLSPSYFTPVTVVGSEPCLDKVTRLVTLQVPPALLPPSDDASISPIWSVFIKDDDIQVERPYTPLEGVDEEGRMKFWIKQYPKGEVGRWIHSRNLGDKIEIRGPMRTWDWKDDHWDEVIMISGGTGITPFYQLVHQTLLGSTGPQTETTAEQTQREISGTAKTKFTLLHSSRTPGELPPPELLDPLLSCSHANPTRLKVSLYVDTVADGSTCPSAPSHTLRMGRIGKQAIEEALGLDDSCSWWRGWFGSRPGTRIDTTERKILFLVCGPEPMIAAIAGPFGRNYSQGAVGGILGELGLKKEQVWKLWSPYSATCMSGRPVGMVGLPSRAAQAPRQAPISTLKLQAKKLSTHLHLRLLLHSVSSARPRLFSLFSAIINTSEMSPTAIYAAPLTNMNVSEAKPIIKGPALAIGSLRTAEDGKYQTLIQELEETRKVDKHLLDRLLDGATSLTPSSFASVHIILSRADYEGLSNRLSDLLTQVYNALEPYGSLHVQNLASALPNLPSELTLAGFTILSSLPEQGSILAQKPSSHVNGSSVSLTNGNAKPTSLPLRRKVDPERKASKKALWTLTSPSTPPIDAESLLTAADRQRPVPTCEPVTRDSRPRRKKACKGCSCGLAELEAEEAAMGKVVLLDGGESGAATEVAQSDKARLIAAAKAAPKATSSCGNCYLGDAFRCSSCPYMGLPAFKPGEKVEINFGMDDI</sequence>
<comment type="cofactor">
    <cofactor evidence="2 14">
        <name>FAD</name>
        <dbReference type="ChEBI" id="CHEBI:57692"/>
    </cofactor>
</comment>
<keyword evidence="9" id="KW-0560">Oxidoreductase</keyword>
<evidence type="ECO:0000259" key="16">
    <source>
        <dbReference type="PROSITE" id="PS51384"/>
    </source>
</evidence>
<feature type="region of interest" description="Fe-S binding site B" evidence="13">
    <location>
        <begin position="747"/>
        <end position="761"/>
    </location>
</feature>
<evidence type="ECO:0000256" key="3">
    <source>
        <dbReference type="ARBA" id="ARBA00006105"/>
    </source>
</evidence>
<evidence type="ECO:0000256" key="9">
    <source>
        <dbReference type="ARBA" id="ARBA00023002"/>
    </source>
</evidence>
<feature type="binding site" evidence="13">
    <location>
        <position position="750"/>
    </location>
    <ligand>
        <name>[4Fe-4S] cluster</name>
        <dbReference type="ChEBI" id="CHEBI:49883"/>
    </ligand>
</feature>
<dbReference type="PROSITE" id="PS51384">
    <property type="entry name" value="FAD_FR"/>
    <property type="match status" value="1"/>
</dbReference>
<dbReference type="Pfam" id="PF16803">
    <property type="entry name" value="DRE2_N"/>
    <property type="match status" value="1"/>
</dbReference>
<dbReference type="Pfam" id="PF00175">
    <property type="entry name" value="NAD_binding_1"/>
    <property type="match status" value="1"/>
</dbReference>
<keyword evidence="8 14" id="KW-0274">FAD</keyword>
<feature type="binding site" evidence="14">
    <location>
        <position position="141"/>
    </location>
    <ligand>
        <name>FAD</name>
        <dbReference type="ChEBI" id="CHEBI:57692"/>
    </ligand>
</feature>
<comment type="subcellular location">
    <subcellularLocation>
        <location evidence="13">Cytoplasm</location>
    </subcellularLocation>
    <subcellularLocation>
        <location evidence="13">Mitochondrion intermembrane space</location>
    </subcellularLocation>
</comment>
<feature type="binding site" evidence="13">
    <location>
        <position position="694"/>
    </location>
    <ligand>
        <name>[2Fe-2S] cluster</name>
        <dbReference type="ChEBI" id="CHEBI:190135"/>
    </ligand>
</feature>
<dbReference type="GO" id="GO:0005758">
    <property type="term" value="C:mitochondrial intermembrane space"/>
    <property type="evidence" value="ECO:0007669"/>
    <property type="project" value="UniProtKB-SubCell"/>
</dbReference>
<evidence type="ECO:0000256" key="10">
    <source>
        <dbReference type="ARBA" id="ARBA00023004"/>
    </source>
</evidence>
<dbReference type="AlphaFoldDB" id="A0AAD5YDA5"/>
<feature type="short sequence motif" description="Cx2C motif 2" evidence="13">
    <location>
        <begin position="758"/>
        <end position="761"/>
    </location>
</feature>
<feature type="binding site" evidence="13">
    <location>
        <position position="758"/>
    </location>
    <ligand>
        <name>[4Fe-4S] cluster</name>
        <dbReference type="ChEBI" id="CHEBI:49883"/>
    </ligand>
</feature>
<evidence type="ECO:0000256" key="4">
    <source>
        <dbReference type="ARBA" id="ARBA00022485"/>
    </source>
</evidence>
<dbReference type="PANTHER" id="PTHR19370:SF184">
    <property type="entry name" value="NADH-CYTOCHROME B5 REDUCTASE-LIKE"/>
    <property type="match status" value="1"/>
</dbReference>
<keyword evidence="10 13" id="KW-0408">Iron</keyword>
<dbReference type="GO" id="GO:0051539">
    <property type="term" value="F:4 iron, 4 sulfur cluster binding"/>
    <property type="evidence" value="ECO:0007669"/>
    <property type="project" value="UniProtKB-KW"/>
</dbReference>
<dbReference type="Pfam" id="PF00970">
    <property type="entry name" value="FAD_binding_6"/>
    <property type="match status" value="1"/>
</dbReference>
<dbReference type="InterPro" id="IPR046408">
    <property type="entry name" value="CIAPIN1"/>
</dbReference>
<evidence type="ECO:0000256" key="1">
    <source>
        <dbReference type="ARBA" id="ARBA00001966"/>
    </source>
</evidence>
<keyword evidence="18" id="KW-1185">Reference proteome</keyword>
<evidence type="ECO:0000256" key="8">
    <source>
        <dbReference type="ARBA" id="ARBA00022827"/>
    </source>
</evidence>
<dbReference type="GO" id="GO:0009055">
    <property type="term" value="F:electron transfer activity"/>
    <property type="evidence" value="ECO:0007669"/>
    <property type="project" value="UniProtKB-UniRule"/>
</dbReference>
<feature type="binding site" evidence="13">
    <location>
        <position position="676"/>
    </location>
    <ligand>
        <name>[2Fe-2S] cluster</name>
        <dbReference type="ChEBI" id="CHEBI:190135"/>
    </ligand>
</feature>
<dbReference type="GO" id="GO:0046872">
    <property type="term" value="F:metal ion binding"/>
    <property type="evidence" value="ECO:0007669"/>
    <property type="project" value="UniProtKB-KW"/>
</dbReference>
<reference evidence="17" key="1">
    <citation type="submission" date="2022-07" db="EMBL/GenBank/DDBJ databases">
        <title>Genome Sequence of Physisporinus lineatus.</title>
        <authorList>
            <person name="Buettner E."/>
        </authorList>
    </citation>
    <scope>NUCLEOTIDE SEQUENCE</scope>
    <source>
        <strain evidence="17">VT162</strain>
    </source>
</reference>
<feature type="binding site" evidence="13">
    <location>
        <position position="696"/>
    </location>
    <ligand>
        <name>[2Fe-2S] cluster</name>
        <dbReference type="ChEBI" id="CHEBI:190135"/>
    </ligand>
</feature>
<name>A0AAD5YDA5_9APHY</name>
<evidence type="ECO:0000256" key="5">
    <source>
        <dbReference type="ARBA" id="ARBA00022490"/>
    </source>
</evidence>
<feature type="binding site" evidence="14">
    <location>
        <position position="142"/>
    </location>
    <ligand>
        <name>FAD</name>
        <dbReference type="ChEBI" id="CHEBI:57692"/>
    </ligand>
</feature>
<dbReference type="InterPro" id="IPR031838">
    <property type="entry name" value="Dre2_N"/>
</dbReference>
<accession>A0AAD5YDA5</accession>
<comment type="cofactor">
    <cofactor evidence="13">
        <name>[2Fe-2S] cluster</name>
        <dbReference type="ChEBI" id="CHEBI:190135"/>
    </cofactor>
</comment>
<comment type="domain">
    <text evidence="13">The N-terminal domain has structural similarity with S-adenosyl-L-methionine-dependent methyltransferases, but does not bind S-adenosyl-L-methionine. It is required for correct assembly of the 2 Fe-S clusters.</text>
</comment>
<evidence type="ECO:0000256" key="7">
    <source>
        <dbReference type="ARBA" id="ARBA00022723"/>
    </source>
</evidence>